<evidence type="ECO:0000313" key="2">
    <source>
        <dbReference type="EMBL" id="PSN84117.1"/>
    </source>
</evidence>
<dbReference type="SUPFAM" id="SSF110849">
    <property type="entry name" value="ParB/Sulfiredoxin"/>
    <property type="match status" value="1"/>
</dbReference>
<proteinExistence type="predicted"/>
<comment type="caution">
    <text evidence="2">The sequence shown here is derived from an EMBL/GenBank/DDBJ whole genome shotgun (WGS) entry which is preliminary data.</text>
</comment>
<feature type="non-terminal residue" evidence="2">
    <location>
        <position position="111"/>
    </location>
</feature>
<evidence type="ECO:0000313" key="3">
    <source>
        <dbReference type="Proteomes" id="UP000240569"/>
    </source>
</evidence>
<protein>
    <recommendedName>
        <fullName evidence="1">ParB-like N-terminal domain-containing protein</fullName>
    </recommendedName>
</protein>
<sequence length="111" mass="12518">MANFDNKWGIKVKKELAELWPPLSAEEFEDLKKSIAENGLLEPIVVNENHEVIEGHQRLLAWISLGKDEPPVIRIVKTGGDLAKEIALSVEYNARRRHLVRSELAIIVAKA</sequence>
<dbReference type="InterPro" id="IPR003115">
    <property type="entry name" value="ParB_N"/>
</dbReference>
<organism evidence="2 3">
    <name type="scientific">Candidatus Marsarchaeota G1 archaeon BE_D</name>
    <dbReference type="NCBI Taxonomy" id="1978156"/>
    <lineage>
        <taxon>Archaea</taxon>
        <taxon>Candidatus Marsarchaeota</taxon>
        <taxon>Candidatus Marsarchaeota group 1</taxon>
    </lineage>
</organism>
<dbReference type="Pfam" id="PF02195">
    <property type="entry name" value="ParB_N"/>
    <property type="match status" value="1"/>
</dbReference>
<gene>
    <name evidence="2" type="ORF">B9Q02_09795</name>
</gene>
<evidence type="ECO:0000259" key="1">
    <source>
        <dbReference type="SMART" id="SM00470"/>
    </source>
</evidence>
<name>A0A2R6ACN8_9ARCH</name>
<dbReference type="Proteomes" id="UP000240569">
    <property type="component" value="Unassembled WGS sequence"/>
</dbReference>
<dbReference type="EMBL" id="NEXD01000086">
    <property type="protein sequence ID" value="PSN84117.1"/>
    <property type="molecule type" value="Genomic_DNA"/>
</dbReference>
<dbReference type="SMART" id="SM00470">
    <property type="entry name" value="ParB"/>
    <property type="match status" value="1"/>
</dbReference>
<accession>A0A2R6ACN8</accession>
<dbReference type="Gene3D" id="3.90.1530.10">
    <property type="entry name" value="Conserved hypothetical protein from pyrococcus furiosus pfu- 392566-001, ParB domain"/>
    <property type="match status" value="1"/>
</dbReference>
<feature type="domain" description="ParB-like N-terminal" evidence="1">
    <location>
        <begin position="12"/>
        <end position="94"/>
    </location>
</feature>
<reference evidence="2 3" key="1">
    <citation type="submission" date="2017-04" db="EMBL/GenBank/DDBJ databases">
        <title>Novel microbial lineages endemic to geothermal iron-oxide mats fill important gaps in the evolutionary history of Archaea.</title>
        <authorList>
            <person name="Jay Z.J."/>
            <person name="Beam J.P."/>
            <person name="Dlakic M."/>
            <person name="Rusch D.B."/>
            <person name="Kozubal M.A."/>
            <person name="Inskeep W.P."/>
        </authorList>
    </citation>
    <scope>NUCLEOTIDE SEQUENCE [LARGE SCALE GENOMIC DNA]</scope>
    <source>
        <strain evidence="2">BE_D</strain>
    </source>
</reference>
<dbReference type="AlphaFoldDB" id="A0A2R6ACN8"/>
<dbReference type="InterPro" id="IPR036086">
    <property type="entry name" value="ParB/Sulfiredoxin_sf"/>
</dbReference>